<dbReference type="PANTHER" id="PTHR37816:SF2">
    <property type="entry name" value="DNA TOPOLOGY MODULATION PROTEIN FLAR-RELATED PROTEIN"/>
    <property type="match status" value="1"/>
</dbReference>
<evidence type="ECO:0000313" key="2">
    <source>
        <dbReference type="Proteomes" id="UP000005297"/>
    </source>
</evidence>
<keyword evidence="2" id="KW-1185">Reference proteome</keyword>
<dbReference type="Gene3D" id="3.40.50.300">
    <property type="entry name" value="P-loop containing nucleotide triphosphate hydrolases"/>
    <property type="match status" value="1"/>
</dbReference>
<dbReference type="InterPro" id="IPR052922">
    <property type="entry name" value="Cytidylate_Kinase-2"/>
</dbReference>
<dbReference type="AlphaFoldDB" id="Q0EWS3"/>
<dbReference type="Proteomes" id="UP000005297">
    <property type="component" value="Unassembled WGS sequence"/>
</dbReference>
<sequence length="187" mass="20929">MGFVSDNGGSMKKITVFGKPGSGKSTLSKNLASATGIQLHPLDSIVYKKDGELVDRKTYDSAHENILSSDSWIIDGLGPIESFNKRLDVADTLIYIDLPYRDSYWLVTKRLLKGLVVKPEGWPDGSSILKGTLASYRTLKLCPKFWNDDFMKKLEAISTNKSLYVIRSMSELNAFVENHVEFKTTNK</sequence>
<dbReference type="PANTHER" id="PTHR37816">
    <property type="entry name" value="YALI0E33011P"/>
    <property type="match status" value="1"/>
</dbReference>
<dbReference type="eggNOG" id="COG0563">
    <property type="taxonomic scope" value="Bacteria"/>
</dbReference>
<name>Q0EWS3_9PROT</name>
<proteinExistence type="predicted"/>
<dbReference type="SUPFAM" id="SSF52540">
    <property type="entry name" value="P-loop containing nucleoside triphosphate hydrolases"/>
    <property type="match status" value="1"/>
</dbReference>
<comment type="caution">
    <text evidence="1">The sequence shown here is derived from an EMBL/GenBank/DDBJ whole genome shotgun (WGS) entry which is preliminary data.</text>
</comment>
<dbReference type="InParanoid" id="Q0EWS3"/>
<reference evidence="1 2" key="1">
    <citation type="submission" date="2006-09" db="EMBL/GenBank/DDBJ databases">
        <authorList>
            <person name="Emerson D."/>
            <person name="Ferriera S."/>
            <person name="Johnson J."/>
            <person name="Kravitz S."/>
            <person name="Halpern A."/>
            <person name="Remington K."/>
            <person name="Beeson K."/>
            <person name="Tran B."/>
            <person name="Rogers Y.-H."/>
            <person name="Friedman R."/>
            <person name="Venter J.C."/>
        </authorList>
    </citation>
    <scope>NUCLEOTIDE SEQUENCE [LARGE SCALE GENOMIC DNA]</scope>
    <source>
        <strain evidence="1 2">PV-1</strain>
    </source>
</reference>
<dbReference type="InterPro" id="IPR027417">
    <property type="entry name" value="P-loop_NTPase"/>
</dbReference>
<dbReference type="STRING" id="314344.AL013_02535"/>
<accession>Q0EWS3</accession>
<gene>
    <name evidence="1" type="ORF">SPV1_06239</name>
</gene>
<dbReference type="HOGENOM" id="CLU_092618_0_1_0"/>
<protein>
    <recommendedName>
        <fullName evidence="3">Adenylate kinase</fullName>
    </recommendedName>
</protein>
<dbReference type="EMBL" id="AATS01000018">
    <property type="protein sequence ID" value="EAU53716.1"/>
    <property type="molecule type" value="Genomic_DNA"/>
</dbReference>
<evidence type="ECO:0000313" key="1">
    <source>
        <dbReference type="EMBL" id="EAU53716.1"/>
    </source>
</evidence>
<organism evidence="1 2">
    <name type="scientific">Mariprofundus ferrooxydans PV-1</name>
    <dbReference type="NCBI Taxonomy" id="314345"/>
    <lineage>
        <taxon>Bacteria</taxon>
        <taxon>Pseudomonadati</taxon>
        <taxon>Pseudomonadota</taxon>
        <taxon>Candidatius Mariprofundia</taxon>
        <taxon>Mariprofundales</taxon>
        <taxon>Mariprofundaceae</taxon>
        <taxon>Mariprofundus</taxon>
    </lineage>
</organism>
<evidence type="ECO:0008006" key="3">
    <source>
        <dbReference type="Google" id="ProtNLM"/>
    </source>
</evidence>